<evidence type="ECO:0000256" key="4">
    <source>
        <dbReference type="ARBA" id="ARBA00023159"/>
    </source>
</evidence>
<keyword evidence="10" id="KW-1185">Reference proteome</keyword>
<dbReference type="InterPro" id="IPR044888">
    <property type="entry name" value="Mediatior_Med7_sf"/>
</dbReference>
<evidence type="ECO:0000256" key="1">
    <source>
        <dbReference type="ARBA" id="ARBA00004123"/>
    </source>
</evidence>
<dbReference type="PANTHER" id="PTHR15498">
    <property type="entry name" value="T-CELL IMMUNOGLOBULIN AND MUCIN DOMAIN CONTAINING TIM"/>
    <property type="match status" value="1"/>
</dbReference>
<evidence type="ECO:0000313" key="10">
    <source>
        <dbReference type="Proteomes" id="UP001345963"/>
    </source>
</evidence>
<evidence type="ECO:0000256" key="3">
    <source>
        <dbReference type="ARBA" id="ARBA00023015"/>
    </source>
</evidence>
<dbReference type="EMBL" id="JAHUTI010049649">
    <property type="protein sequence ID" value="MED6247950.1"/>
    <property type="molecule type" value="Genomic_DNA"/>
</dbReference>
<keyword evidence="6 8" id="KW-0539">Nucleus</keyword>
<accession>A0ABU7BE81</accession>
<evidence type="ECO:0000256" key="6">
    <source>
        <dbReference type="ARBA" id="ARBA00023242"/>
    </source>
</evidence>
<proteinExistence type="inferred from homology"/>
<organism evidence="9 10">
    <name type="scientific">Ataeniobius toweri</name>
    <dbReference type="NCBI Taxonomy" id="208326"/>
    <lineage>
        <taxon>Eukaryota</taxon>
        <taxon>Metazoa</taxon>
        <taxon>Chordata</taxon>
        <taxon>Craniata</taxon>
        <taxon>Vertebrata</taxon>
        <taxon>Euteleostomi</taxon>
        <taxon>Actinopterygii</taxon>
        <taxon>Neopterygii</taxon>
        <taxon>Teleostei</taxon>
        <taxon>Neoteleostei</taxon>
        <taxon>Acanthomorphata</taxon>
        <taxon>Ovalentaria</taxon>
        <taxon>Atherinomorphae</taxon>
        <taxon>Cyprinodontiformes</taxon>
        <taxon>Goodeidae</taxon>
        <taxon>Ataeniobius</taxon>
    </lineage>
</organism>
<dbReference type="SUPFAM" id="SSF140718">
    <property type="entry name" value="Mediator hinge subcomplex-like"/>
    <property type="match status" value="1"/>
</dbReference>
<gene>
    <name evidence="9" type="primary">MED7</name>
    <name evidence="9" type="ORF">ATANTOWER_021986</name>
</gene>
<comment type="function">
    <text evidence="7">Component of the Mediator complex, a coactivator involved in the regulated transcription of nearly all RNA polymerase II-dependent genes. Mediator functions as a bridge to convey information from gene-specific regulatory proteins to the basal RNA polymerase II transcription machinery. Mediator is recruited to promoters by direct interactions with regulatory proteins and serves as a scaffold for the assembly of a functional preinitiation complex with RNA polymerase II and the general transcription factors.</text>
</comment>
<keyword evidence="3 8" id="KW-0805">Transcription regulation</keyword>
<name>A0ABU7BE81_9TELE</name>
<dbReference type="InterPro" id="IPR051669">
    <property type="entry name" value="Immune_Mod/Transcr_Coactivator"/>
</dbReference>
<dbReference type="Proteomes" id="UP001345963">
    <property type="component" value="Unassembled WGS sequence"/>
</dbReference>
<evidence type="ECO:0000313" key="9">
    <source>
        <dbReference type="EMBL" id="MED6247950.1"/>
    </source>
</evidence>
<dbReference type="PANTHER" id="PTHR15498:SF72">
    <property type="entry name" value="MEDIATOR OF RNA POLYMERASE II TRANSCRIPTION SUBUNIT 7"/>
    <property type="match status" value="1"/>
</dbReference>
<reference evidence="9 10" key="1">
    <citation type="submission" date="2021-07" db="EMBL/GenBank/DDBJ databases">
        <authorList>
            <person name="Palmer J.M."/>
        </authorList>
    </citation>
    <scope>NUCLEOTIDE SEQUENCE [LARGE SCALE GENOMIC DNA]</scope>
    <source>
        <strain evidence="9 10">AT_MEX2019</strain>
        <tissue evidence="9">Muscle</tissue>
    </source>
</reference>
<evidence type="ECO:0000256" key="8">
    <source>
        <dbReference type="RuleBase" id="RU364060"/>
    </source>
</evidence>
<protein>
    <recommendedName>
        <fullName evidence="8">Mediator of RNA polymerase II transcription subunit 7</fullName>
    </recommendedName>
</protein>
<evidence type="ECO:0000256" key="5">
    <source>
        <dbReference type="ARBA" id="ARBA00023163"/>
    </source>
</evidence>
<keyword evidence="4 8" id="KW-0010">Activator</keyword>
<dbReference type="InterPro" id="IPR037212">
    <property type="entry name" value="Med7/Med21-like"/>
</dbReference>
<comment type="subcellular location">
    <subcellularLocation>
        <location evidence="1 8">Nucleus</location>
    </subcellularLocation>
</comment>
<comment type="similarity">
    <text evidence="2 8">Belongs to the Mediator complex subunit 7 family.</text>
</comment>
<comment type="caution">
    <text evidence="9">The sequence shown here is derived from an EMBL/GenBank/DDBJ whole genome shotgun (WGS) entry which is preliminary data.</text>
</comment>
<dbReference type="Gene3D" id="6.10.140.200">
    <property type="match status" value="1"/>
</dbReference>
<sequence>MVEPQQASALPLLLKKYIKEYTDENKTKPPPPIRDSYIMFQYDDLIIRPLESHGNEWLYLMQFDHQWEFKKLNMSIVVNLLDLLDILIKSPGSIKREEKQKDTQILSVRMHHLINEGDDGGAEELEAGNDREVEQHTGDSHMQSAVCWENNIVLNPPSP</sequence>
<comment type="subunit">
    <text evidence="8">Component of the Mediator complex.</text>
</comment>
<evidence type="ECO:0000256" key="2">
    <source>
        <dbReference type="ARBA" id="ARBA00009994"/>
    </source>
</evidence>
<evidence type="ECO:0000256" key="7">
    <source>
        <dbReference type="ARBA" id="ARBA00025687"/>
    </source>
</evidence>
<dbReference type="InterPro" id="IPR009244">
    <property type="entry name" value="Mediatior_Med7"/>
</dbReference>
<dbReference type="Pfam" id="PF05983">
    <property type="entry name" value="Med7"/>
    <property type="match status" value="1"/>
</dbReference>
<keyword evidence="5 8" id="KW-0804">Transcription</keyword>